<comment type="caution">
    <text evidence="11">The sequence shown here is derived from an EMBL/GenBank/DDBJ whole genome shotgun (WGS) entry which is preliminary data.</text>
</comment>
<feature type="domain" description="N-acetyltransferase" evidence="10">
    <location>
        <begin position="394"/>
        <end position="582"/>
    </location>
</feature>
<dbReference type="GO" id="GO:0005524">
    <property type="term" value="F:ATP binding"/>
    <property type="evidence" value="ECO:0007669"/>
    <property type="project" value="UniProtKB-UniRule"/>
</dbReference>
<dbReference type="Gene3D" id="3.40.630.30">
    <property type="match status" value="1"/>
</dbReference>
<keyword evidence="5 9" id="KW-0547">Nucleotide-binding</keyword>
<evidence type="ECO:0000256" key="7">
    <source>
        <dbReference type="ARBA" id="ARBA00022884"/>
    </source>
</evidence>
<evidence type="ECO:0000313" key="11">
    <source>
        <dbReference type="EMBL" id="NWN90150.1"/>
    </source>
</evidence>
<keyword evidence="3 9" id="KW-0808">Transferase</keyword>
<dbReference type="InterPro" id="IPR038321">
    <property type="entry name" value="TmcA_C_sf"/>
</dbReference>
<dbReference type="PANTHER" id="PTHR10925:SF5">
    <property type="entry name" value="RNA CYTIDINE ACETYLTRANSFERASE"/>
    <property type="match status" value="1"/>
</dbReference>
<evidence type="ECO:0000256" key="1">
    <source>
        <dbReference type="ARBA" id="ARBA00022490"/>
    </source>
</evidence>
<keyword evidence="6 9" id="KW-0067">ATP-binding</keyword>
<dbReference type="HAMAP" id="MF_01886">
    <property type="entry name" value="tRNA_acetyltr_TmcA"/>
    <property type="match status" value="1"/>
</dbReference>
<dbReference type="GO" id="GO:1990883">
    <property type="term" value="F:18S rRNA cytidine N-acetyltransferase activity"/>
    <property type="evidence" value="ECO:0007669"/>
    <property type="project" value="TreeGrafter"/>
</dbReference>
<evidence type="ECO:0000256" key="2">
    <source>
        <dbReference type="ARBA" id="ARBA00022555"/>
    </source>
</evidence>
<evidence type="ECO:0000256" key="5">
    <source>
        <dbReference type="ARBA" id="ARBA00022741"/>
    </source>
</evidence>
<evidence type="ECO:0000256" key="9">
    <source>
        <dbReference type="HAMAP-Rule" id="MF_01886"/>
    </source>
</evidence>
<feature type="binding site" evidence="9">
    <location>
        <begin position="504"/>
        <end position="506"/>
    </location>
    <ligand>
        <name>acetyl-CoA</name>
        <dbReference type="ChEBI" id="CHEBI:57288"/>
    </ligand>
</feature>
<dbReference type="GO" id="GO:1904812">
    <property type="term" value="P:rRNA acetylation involved in maturation of SSU-rRNA"/>
    <property type="evidence" value="ECO:0007669"/>
    <property type="project" value="TreeGrafter"/>
</dbReference>
<dbReference type="Gene3D" id="1.20.120.890">
    <property type="entry name" value="tRNA(Met) cytidine acetyltransferase, tail domain"/>
    <property type="match status" value="1"/>
</dbReference>
<dbReference type="SUPFAM" id="SSF55729">
    <property type="entry name" value="Acyl-CoA N-acyltransferases (Nat)"/>
    <property type="match status" value="1"/>
</dbReference>
<gene>
    <name evidence="9" type="primary">tmcA</name>
    <name evidence="11" type="ORF">HLV39_01395</name>
</gene>
<comment type="subcellular location">
    <subcellularLocation>
        <location evidence="9">Cytoplasm</location>
    </subcellularLocation>
</comment>
<dbReference type="InterPro" id="IPR032672">
    <property type="entry name" value="TmcA/NAT10/Kre33"/>
</dbReference>
<dbReference type="EC" id="2.3.1.193" evidence="9"/>
<reference evidence="11 12" key="1">
    <citation type="submission" date="2020-03" db="EMBL/GenBank/DDBJ databases">
        <title>Metagenomic, metatranscriptomic, and metabolomic analyses revealed the key microbes and metabolic features during the fermentation of ganjang, Korean traditional soy sauce.</title>
        <authorList>
            <person name="Chun B.H."/>
            <person name="Jeon C.O."/>
        </authorList>
    </citation>
    <scope>NUCLEOTIDE SEQUENCE [LARGE SCALE GENOMIC DNA]</scope>
    <source>
        <strain evidence="11 12">KG14</strain>
    </source>
</reference>
<dbReference type="InterPro" id="IPR024914">
    <property type="entry name" value="tRNA_acetyltr_TmcA"/>
</dbReference>
<dbReference type="Gene3D" id="3.40.50.300">
    <property type="entry name" value="P-loop containing nucleotide triphosphate hydrolases"/>
    <property type="match status" value="1"/>
</dbReference>
<evidence type="ECO:0000256" key="8">
    <source>
        <dbReference type="ARBA" id="ARBA00023315"/>
    </source>
</evidence>
<dbReference type="InterPro" id="IPR000182">
    <property type="entry name" value="GNAT_dom"/>
</dbReference>
<feature type="binding site" evidence="9">
    <location>
        <position position="360"/>
    </location>
    <ligand>
        <name>ATP</name>
        <dbReference type="ChEBI" id="CHEBI:30616"/>
    </ligand>
</feature>
<dbReference type="InterPro" id="IPR013562">
    <property type="entry name" value="TmcA/NAT10_N"/>
</dbReference>
<comment type="function">
    <text evidence="9">Catalyzes the formation of N(4)-acetylcytidine (ac(4)C) at the wobble position of tRNA(Met), by using acetyl-CoA as an acetyl donor and ATP (or GTP).</text>
</comment>
<comment type="caution">
    <text evidence="9">Lacks conserved residue(s) required for the propagation of feature annotation.</text>
</comment>
<protein>
    <recommendedName>
        <fullName evidence="9">tRNA(Met) cytidine acetyltransferase TmcA</fullName>
        <ecNumber evidence="9">2.3.1.193</ecNumber>
    </recommendedName>
</protein>
<proteinExistence type="inferred from homology"/>
<evidence type="ECO:0000259" key="10">
    <source>
        <dbReference type="PROSITE" id="PS51186"/>
    </source>
</evidence>
<keyword evidence="1 9" id="KW-0963">Cytoplasm</keyword>
<evidence type="ECO:0000256" key="3">
    <source>
        <dbReference type="ARBA" id="ARBA00022679"/>
    </source>
</evidence>
<dbReference type="Pfam" id="PF13718">
    <property type="entry name" value="GNAT_acetyltr_2"/>
    <property type="match status" value="1"/>
</dbReference>
<keyword evidence="7 9" id="KW-0694">RNA-binding</keyword>
<comment type="catalytic activity">
    <reaction evidence="9">
        <text>cytidine(34) in elongator tRNA(Met) + acetyl-CoA + ATP + H2O = N(4)-acetylcytidine(34) in elongator tRNA(Met) + ADP + phosphate + CoA + H(+)</text>
        <dbReference type="Rhea" id="RHEA:43788"/>
        <dbReference type="Rhea" id="RHEA-COMP:10693"/>
        <dbReference type="Rhea" id="RHEA-COMP:10694"/>
        <dbReference type="ChEBI" id="CHEBI:15377"/>
        <dbReference type="ChEBI" id="CHEBI:15378"/>
        <dbReference type="ChEBI" id="CHEBI:30616"/>
        <dbReference type="ChEBI" id="CHEBI:43474"/>
        <dbReference type="ChEBI" id="CHEBI:57287"/>
        <dbReference type="ChEBI" id="CHEBI:57288"/>
        <dbReference type="ChEBI" id="CHEBI:74900"/>
        <dbReference type="ChEBI" id="CHEBI:82748"/>
        <dbReference type="ChEBI" id="CHEBI:456216"/>
        <dbReference type="EC" id="2.3.1.193"/>
    </reaction>
</comment>
<keyword evidence="4 9" id="KW-0819">tRNA processing</keyword>
<dbReference type="GO" id="GO:0051392">
    <property type="term" value="F:tRNA cytidine N4-acetyltransferase activity"/>
    <property type="evidence" value="ECO:0007669"/>
    <property type="project" value="UniProtKB-UniRule"/>
</dbReference>
<sequence length="726" mass="79618">MSPAIAAPAADAWRAFQAGLAARGERRLVLLEGEREAALQWLRSLLPSLEFASGLWAGKTADVADHRLTAIEPARARQWLGRETSLIVWDGWCGNPPDALAALAGTLKAGGLLFWLMPPLDEWKHFADPDYERTGLDHGRAHPFAERMAGILAKASSVVRIRPDTVEAPSLPKSPGTTPAFTVTTTPDQQELIRKLVSFGQGRRRRPLVVTSDRGRGKSAALGMAAAQLLQQGRRQVLVTAPSRDNVNALFRHARESLGEEVFQASDDSIETVAGAWLRFLPVRDLLQEKPEAEVVLVDEAAAIPVSLLKRVLLGWPRVAFASTVHGYEGAGRGFAIRFRQVLDQATPHWQLQTLSQPVRWSAEDPLEPLISRLFLLAADHSPAKLRQADAEAVMIAPWWPGEASEAELSDAFGLLVEAHYRTTPADLRQWMDDPAARSWRASINGRTVGILWGAVEGGLNEALAEQVASGKRRVRGHLLPQSLASHSGFPEAASQRGLRIIRIAVTPRARHLGIGRRLVAAAVNNAGETGLDFTGTSFGGSPGLYAFWASCGLSFVRIGLQQEATSGEYPLQMVRAQSNRGIKLIQQAGARLAQHWPVLVPLNWRDLEPELLLRMTSDLATREPEERWPDSADIRDLQNFGRGHRGFKLMVPVLRSLSLTPEFTGWLRTQDAAGLWCRAVVQGWSWSEMQAQGLCSGQRNGEDQLRAVVRDFMENGPGCEPFAVV</sequence>
<dbReference type="GO" id="GO:0051391">
    <property type="term" value="P:tRNA acetylation"/>
    <property type="evidence" value="ECO:0007669"/>
    <property type="project" value="UniProtKB-UniRule"/>
</dbReference>
<name>A0A851HN40_9GAMM</name>
<evidence type="ECO:0000256" key="6">
    <source>
        <dbReference type="ARBA" id="ARBA00022840"/>
    </source>
</evidence>
<dbReference type="PANTHER" id="PTHR10925">
    <property type="entry name" value="N-ACETYLTRANSFERASE 10"/>
    <property type="match status" value="1"/>
</dbReference>
<dbReference type="CDD" id="cd04301">
    <property type="entry name" value="NAT_SF"/>
    <property type="match status" value="1"/>
</dbReference>
<keyword evidence="2 9" id="KW-0820">tRNA-binding</keyword>
<dbReference type="InterPro" id="IPR016181">
    <property type="entry name" value="Acyl_CoA_acyltransferase"/>
</dbReference>
<dbReference type="Proteomes" id="UP000536442">
    <property type="component" value="Unassembled WGS sequence"/>
</dbReference>
<keyword evidence="12" id="KW-1185">Reference proteome</keyword>
<dbReference type="Pfam" id="PF08351">
    <property type="entry name" value="TmcA_N"/>
    <property type="match status" value="1"/>
</dbReference>
<dbReference type="GO" id="GO:0005737">
    <property type="term" value="C:cytoplasm"/>
    <property type="evidence" value="ECO:0007669"/>
    <property type="project" value="UniProtKB-SubCell"/>
</dbReference>
<dbReference type="Gene3D" id="3.40.50.11040">
    <property type="match status" value="1"/>
</dbReference>
<dbReference type="Pfam" id="PF05127">
    <property type="entry name" value="NAT10_TcmA_helicase"/>
    <property type="match status" value="1"/>
</dbReference>
<evidence type="ECO:0000313" key="12">
    <source>
        <dbReference type="Proteomes" id="UP000536442"/>
    </source>
</evidence>
<feature type="binding site" evidence="9">
    <location>
        <position position="189"/>
    </location>
    <ligand>
        <name>ATP</name>
        <dbReference type="ChEBI" id="CHEBI:30616"/>
    </ligand>
</feature>
<dbReference type="EMBL" id="JABEVQ010000001">
    <property type="protein sequence ID" value="NWN90150.1"/>
    <property type="molecule type" value="Genomic_DNA"/>
</dbReference>
<dbReference type="InterPro" id="IPR007807">
    <property type="entry name" value="TcmA/NAT10_helicase"/>
</dbReference>
<dbReference type="InterPro" id="IPR027417">
    <property type="entry name" value="P-loop_NTPase"/>
</dbReference>
<accession>A0A851HN40</accession>
<dbReference type="GO" id="GO:0002101">
    <property type="term" value="P:tRNA wobble cytosine modification"/>
    <property type="evidence" value="ECO:0007669"/>
    <property type="project" value="UniProtKB-UniRule"/>
</dbReference>
<dbReference type="GO" id="GO:0000049">
    <property type="term" value="F:tRNA binding"/>
    <property type="evidence" value="ECO:0007669"/>
    <property type="project" value="UniProtKB-UniRule"/>
</dbReference>
<keyword evidence="8 9" id="KW-0012">Acyltransferase</keyword>
<organism evidence="11 12">
    <name type="scientific">Marinobacter adhaerens</name>
    <dbReference type="NCBI Taxonomy" id="1033846"/>
    <lineage>
        <taxon>Bacteria</taxon>
        <taxon>Pseudomonadati</taxon>
        <taxon>Pseudomonadota</taxon>
        <taxon>Gammaproteobacteria</taxon>
        <taxon>Pseudomonadales</taxon>
        <taxon>Marinobacteraceae</taxon>
        <taxon>Marinobacter</taxon>
    </lineage>
</organism>
<dbReference type="PROSITE" id="PS51186">
    <property type="entry name" value="GNAT"/>
    <property type="match status" value="1"/>
</dbReference>
<evidence type="ECO:0000256" key="4">
    <source>
        <dbReference type="ARBA" id="ARBA00022694"/>
    </source>
</evidence>
<dbReference type="SUPFAM" id="SSF52540">
    <property type="entry name" value="P-loop containing nucleoside triphosphate hydrolases"/>
    <property type="match status" value="1"/>
</dbReference>
<comment type="similarity">
    <text evidence="9">Belongs to the TmcA family.</text>
</comment>
<dbReference type="AlphaFoldDB" id="A0A851HN40"/>